<keyword evidence="3" id="KW-0503">Monooxygenase</keyword>
<dbReference type="InterPro" id="IPR011008">
    <property type="entry name" value="Dimeric_a/b-barrel"/>
</dbReference>
<reference evidence="3 4" key="1">
    <citation type="submission" date="2007-07" db="EMBL/GenBank/DDBJ databases">
        <title>Complete sequence of chromosome of Xanthobacter autotrophicus Py2.</title>
        <authorList>
            <consortium name="US DOE Joint Genome Institute"/>
            <person name="Copeland A."/>
            <person name="Lucas S."/>
            <person name="Lapidus A."/>
            <person name="Barry K."/>
            <person name="Glavina del Rio T."/>
            <person name="Hammon N."/>
            <person name="Israni S."/>
            <person name="Dalin E."/>
            <person name="Tice H."/>
            <person name="Pitluck S."/>
            <person name="Sims D."/>
            <person name="Brettin T."/>
            <person name="Bruce D."/>
            <person name="Detter J.C."/>
            <person name="Han C."/>
            <person name="Tapia R."/>
            <person name="Brainard J."/>
            <person name="Schmutz J."/>
            <person name="Larimer F."/>
            <person name="Land M."/>
            <person name="Hauser L."/>
            <person name="Kyrpides N."/>
            <person name="Kim E."/>
            <person name="Ensigns S.A."/>
            <person name="Richardson P."/>
        </authorList>
    </citation>
    <scope>NUCLEOTIDE SEQUENCE [LARGE SCALE GENOMIC DNA]</scope>
    <source>
        <strain evidence="4">ATCC BAA-1158 / Py2</strain>
    </source>
</reference>
<proteinExistence type="predicted"/>
<dbReference type="PANTHER" id="PTHR37811:SF2">
    <property type="entry name" value="ABM DOMAIN-CONTAINING PROTEIN"/>
    <property type="match status" value="1"/>
</dbReference>
<evidence type="ECO:0000259" key="2">
    <source>
        <dbReference type="PROSITE" id="PS51725"/>
    </source>
</evidence>
<dbReference type="KEGG" id="xau:Xaut_3574"/>
<dbReference type="GO" id="GO:0004497">
    <property type="term" value="F:monooxygenase activity"/>
    <property type="evidence" value="ECO:0007669"/>
    <property type="project" value="UniProtKB-KW"/>
</dbReference>
<dbReference type="Proteomes" id="UP000002417">
    <property type="component" value="Chromosome"/>
</dbReference>
<keyword evidence="3" id="KW-0560">Oxidoreductase</keyword>
<protein>
    <submittedName>
        <fullName evidence="3">Antibiotic biosynthesis monooxygenase</fullName>
    </submittedName>
</protein>
<dbReference type="eggNOG" id="COG2329">
    <property type="taxonomic scope" value="Bacteria"/>
</dbReference>
<organism evidence="3 4">
    <name type="scientific">Xanthobacter autotrophicus (strain ATCC BAA-1158 / Py2)</name>
    <dbReference type="NCBI Taxonomy" id="78245"/>
    <lineage>
        <taxon>Bacteria</taxon>
        <taxon>Pseudomonadati</taxon>
        <taxon>Pseudomonadota</taxon>
        <taxon>Alphaproteobacteria</taxon>
        <taxon>Hyphomicrobiales</taxon>
        <taxon>Xanthobacteraceae</taxon>
        <taxon>Xanthobacter</taxon>
    </lineage>
</organism>
<dbReference type="InterPro" id="IPR007138">
    <property type="entry name" value="ABM_dom"/>
</dbReference>
<dbReference type="PROSITE" id="PS51725">
    <property type="entry name" value="ABM"/>
    <property type="match status" value="1"/>
</dbReference>
<evidence type="ECO:0000313" key="4">
    <source>
        <dbReference type="Proteomes" id="UP000002417"/>
    </source>
</evidence>
<evidence type="ECO:0000313" key="3">
    <source>
        <dbReference type="EMBL" id="ABS68802.1"/>
    </source>
</evidence>
<keyword evidence="4" id="KW-1185">Reference proteome</keyword>
<dbReference type="PANTHER" id="PTHR37811">
    <property type="entry name" value="BLL5343 PROTEIN"/>
    <property type="match status" value="1"/>
</dbReference>
<name>A7ILA9_XANP2</name>
<feature type="domain" description="ABM" evidence="2">
    <location>
        <begin position="28"/>
        <end position="116"/>
    </location>
</feature>
<dbReference type="AlphaFoldDB" id="A7ILA9"/>
<sequence>MCVKPGAKLAGGVKSRQQRQKPREGRLIAIIFEVWPAEGQRETYLDLAARLRMELEQMDGFISVERFESITEPGKMLSLSIWRDEEAVKAWRNLPIHRKTQAAGRAGIFRDYRLRVAAVLRDYGLDARDEAPEDSRAAFRPRMEPDSAF</sequence>
<dbReference type="InterPro" id="IPR052936">
    <property type="entry name" value="Jasmonate_Hydroxylase-like"/>
</dbReference>
<dbReference type="EMBL" id="CP000781">
    <property type="protein sequence ID" value="ABS68802.1"/>
    <property type="molecule type" value="Genomic_DNA"/>
</dbReference>
<accession>A7ILA9</accession>
<dbReference type="Gene3D" id="3.30.70.100">
    <property type="match status" value="1"/>
</dbReference>
<dbReference type="Pfam" id="PF03992">
    <property type="entry name" value="ABM"/>
    <property type="match status" value="1"/>
</dbReference>
<dbReference type="SUPFAM" id="SSF54909">
    <property type="entry name" value="Dimeric alpha+beta barrel"/>
    <property type="match status" value="1"/>
</dbReference>
<evidence type="ECO:0000256" key="1">
    <source>
        <dbReference type="SAM" id="MobiDB-lite"/>
    </source>
</evidence>
<feature type="region of interest" description="Disordered" evidence="1">
    <location>
        <begin position="1"/>
        <end position="20"/>
    </location>
</feature>
<dbReference type="HOGENOM" id="CLU_127039_0_1_5"/>
<gene>
    <name evidence="3" type="ordered locus">Xaut_3574</name>
</gene>
<dbReference type="PhylomeDB" id="A7ILA9"/>